<dbReference type="PANTHER" id="PTHR43601:SF11">
    <property type="entry name" value="EXPRESSED PROTEIN"/>
    <property type="match status" value="1"/>
</dbReference>
<comment type="caution">
    <text evidence="4">The sequence shown here is derived from an EMBL/GenBank/DDBJ whole genome shotgun (WGS) entry which is preliminary data.</text>
</comment>
<dbReference type="GO" id="GO:0009507">
    <property type="term" value="C:chloroplast"/>
    <property type="evidence" value="ECO:0007669"/>
    <property type="project" value="UniProtKB-ARBA"/>
</dbReference>
<dbReference type="SUPFAM" id="SSF52833">
    <property type="entry name" value="Thioredoxin-like"/>
    <property type="match status" value="1"/>
</dbReference>
<keyword evidence="2" id="KW-0676">Redox-active center</keyword>
<dbReference type="PANTHER" id="PTHR43601">
    <property type="entry name" value="THIOREDOXIN, MITOCHONDRIAL"/>
    <property type="match status" value="1"/>
</dbReference>
<proteinExistence type="inferred from homology"/>
<dbReference type="Pfam" id="PF00085">
    <property type="entry name" value="Thioredoxin"/>
    <property type="match status" value="1"/>
</dbReference>
<evidence type="ECO:0000313" key="4">
    <source>
        <dbReference type="EMBL" id="GEU43181.1"/>
    </source>
</evidence>
<organism evidence="4">
    <name type="scientific">Tanacetum cinerariifolium</name>
    <name type="common">Dalmatian daisy</name>
    <name type="synonym">Chrysanthemum cinerariifolium</name>
    <dbReference type="NCBI Taxonomy" id="118510"/>
    <lineage>
        <taxon>Eukaryota</taxon>
        <taxon>Viridiplantae</taxon>
        <taxon>Streptophyta</taxon>
        <taxon>Embryophyta</taxon>
        <taxon>Tracheophyta</taxon>
        <taxon>Spermatophyta</taxon>
        <taxon>Magnoliopsida</taxon>
        <taxon>eudicotyledons</taxon>
        <taxon>Gunneridae</taxon>
        <taxon>Pentapetalae</taxon>
        <taxon>asterids</taxon>
        <taxon>campanulids</taxon>
        <taxon>Asterales</taxon>
        <taxon>Asteraceae</taxon>
        <taxon>Asteroideae</taxon>
        <taxon>Anthemideae</taxon>
        <taxon>Anthemidinae</taxon>
        <taxon>Tanacetum</taxon>
    </lineage>
</organism>
<feature type="domain" description="Thioredoxin" evidence="3">
    <location>
        <begin position="91"/>
        <end position="170"/>
    </location>
</feature>
<dbReference type="InterPro" id="IPR036249">
    <property type="entry name" value="Thioredoxin-like_sf"/>
</dbReference>
<evidence type="ECO:0000259" key="3">
    <source>
        <dbReference type="Pfam" id="PF00085"/>
    </source>
</evidence>
<dbReference type="InterPro" id="IPR013766">
    <property type="entry name" value="Thioredoxin_domain"/>
</dbReference>
<dbReference type="EMBL" id="BKCJ010001673">
    <property type="protein sequence ID" value="GEU43181.1"/>
    <property type="molecule type" value="Genomic_DNA"/>
</dbReference>
<evidence type="ECO:0000256" key="2">
    <source>
        <dbReference type="ARBA" id="ARBA00023284"/>
    </source>
</evidence>
<gene>
    <name evidence="4" type="ORF">Tci_015159</name>
</gene>
<sequence>MNLKQTSMNDKNSPKKPLFCLKWPWDNNNTLQNPNSCSSSDPPFLFKSFQTLTSLTSSLLNPNPNTLKLNTQKGFNADDDQGELEQRALACALSNGKDATVIEFYSPKCSLCNSMVEFVGHVETKNQDWLNVVMVDAENHKWLPELLHYDIKYVPCFVLLDKDGNALAKTGVPHSRLHVVAGVSHLLKLKRSPKK</sequence>
<evidence type="ECO:0000256" key="1">
    <source>
        <dbReference type="ARBA" id="ARBA00008987"/>
    </source>
</evidence>
<dbReference type="Gene3D" id="3.40.30.10">
    <property type="entry name" value="Glutaredoxin"/>
    <property type="match status" value="1"/>
</dbReference>
<name>A0A6L2K1C7_TANCI</name>
<reference evidence="4" key="1">
    <citation type="journal article" date="2019" name="Sci. Rep.">
        <title>Draft genome of Tanacetum cinerariifolium, the natural source of mosquito coil.</title>
        <authorList>
            <person name="Yamashiro T."/>
            <person name="Shiraishi A."/>
            <person name="Satake H."/>
            <person name="Nakayama K."/>
        </authorList>
    </citation>
    <scope>NUCLEOTIDE SEQUENCE</scope>
</reference>
<dbReference type="AlphaFoldDB" id="A0A6L2K1C7"/>
<accession>A0A6L2K1C7</accession>
<comment type="similarity">
    <text evidence="1">Belongs to the thioredoxin family.</text>
</comment>
<dbReference type="GO" id="GO:0045454">
    <property type="term" value="P:cell redox homeostasis"/>
    <property type="evidence" value="ECO:0007669"/>
    <property type="project" value="TreeGrafter"/>
</dbReference>
<protein>
    <submittedName>
        <fullName evidence="4">Thioredoxin-like protein HCF164, chloroplastic</fullName>
    </submittedName>
</protein>